<dbReference type="CDD" id="cd03784">
    <property type="entry name" value="GT1_Gtf-like"/>
    <property type="match status" value="1"/>
</dbReference>
<comment type="catalytic activity">
    <reaction evidence="5">
        <text>an anthocyanidin + UDP-alpha-D-glucose + H(+) = an anthocyanidin 3-O-beta-D-glucoside + UDP</text>
        <dbReference type="Rhea" id="RHEA:20093"/>
        <dbReference type="ChEBI" id="CHEBI:15378"/>
        <dbReference type="ChEBI" id="CHEBI:16307"/>
        <dbReference type="ChEBI" id="CHEBI:58223"/>
        <dbReference type="ChEBI" id="CHEBI:58885"/>
        <dbReference type="ChEBI" id="CHEBI:143576"/>
        <dbReference type="EC" id="2.4.1.115"/>
    </reaction>
</comment>
<reference evidence="8 9" key="1">
    <citation type="submission" date="2020-10" db="EMBL/GenBank/DDBJ databases">
        <title>Plant Genome Project.</title>
        <authorList>
            <person name="Zhang R.-G."/>
        </authorList>
    </citation>
    <scope>NUCLEOTIDE SEQUENCE [LARGE SCALE GENOMIC DNA]</scope>
    <source>
        <strain evidence="8">FAFU-HL-1</strain>
        <tissue evidence="8">Leaf</tissue>
    </source>
</reference>
<keyword evidence="9" id="KW-1185">Reference proteome</keyword>
<evidence type="ECO:0000256" key="3">
    <source>
        <dbReference type="ARBA" id="ARBA00022676"/>
    </source>
</evidence>
<dbReference type="EC" id="2.4.1.-" evidence="7"/>
<sequence>MASKSNEQIVMLPFMAHGHLIPFIALARQIYQATGFRISFASTPLNIQYLTSTFKSSSDEPENDYITLLELPFCSADNGLPPNTENTENLSLDSIGKLCSASQSLRAPFHSLVSDISAKQGHPPLCIISDVFFGWASEVANSLGTVNVTFSTGGAYGTLAYSSLWLNLPHRGRSDSDEFHLPGFPDRCRFHITQLHHFLRNADGTDSWSKFFQSQISFSMQSAGWLCNTVEEFEPAGLEWLRNFLKLPVWAIGPLLPPTVLKKDYSSLSVVASGISTRRAGKRLEISVEKCMEWLESHSPASVLYISFGSQNSINPSQMMELAIGLEESAKPFIWVIRPPVGFEQKCEFRAEWLPEGFEERMEKRKQGLLVSNWAPQLEILSHESTGAFLSHCGWNSVLESLSQAVPIIGWPLAAEQAYNSKMLVEEMGVSVELTRWLHNSMDWKEVKKVIEMVMDKNGKGGDMRSKALAIKDQLRAAVRDEGEDKGSSVRALDDFIKTLQSKRQMSSIS</sequence>
<dbReference type="PANTHER" id="PTHR48047">
    <property type="entry name" value="GLYCOSYLTRANSFERASE"/>
    <property type="match status" value="1"/>
</dbReference>
<evidence type="ECO:0000256" key="2">
    <source>
        <dbReference type="ARBA" id="ARBA00009995"/>
    </source>
</evidence>
<dbReference type="UniPathway" id="UPA00009"/>
<dbReference type="PROSITE" id="PS00375">
    <property type="entry name" value="UDPGT"/>
    <property type="match status" value="1"/>
</dbReference>
<gene>
    <name evidence="8" type="ORF">SADUNF_Sadunf17G0072300</name>
</gene>
<comment type="similarity">
    <text evidence="2 6">Belongs to the UDP-glycosyltransferase family.</text>
</comment>
<dbReference type="AlphaFoldDB" id="A0A835J7U9"/>
<protein>
    <recommendedName>
        <fullName evidence="7">Glycosyltransferase</fullName>
        <ecNumber evidence="7">2.4.1.-</ecNumber>
    </recommendedName>
</protein>
<dbReference type="EMBL" id="JADGMS010000017">
    <property type="protein sequence ID" value="KAF9663639.1"/>
    <property type="molecule type" value="Genomic_DNA"/>
</dbReference>
<dbReference type="Gene3D" id="3.40.50.2000">
    <property type="entry name" value="Glycogen Phosphorylase B"/>
    <property type="match status" value="2"/>
</dbReference>
<dbReference type="GO" id="GO:0047213">
    <property type="term" value="F:anthocyanidin 3-O-glucosyltransferase activity"/>
    <property type="evidence" value="ECO:0007669"/>
    <property type="project" value="UniProtKB-EC"/>
</dbReference>
<evidence type="ECO:0000256" key="4">
    <source>
        <dbReference type="ARBA" id="ARBA00022679"/>
    </source>
</evidence>
<keyword evidence="4 6" id="KW-0808">Transferase</keyword>
<dbReference type="SUPFAM" id="SSF53756">
    <property type="entry name" value="UDP-Glycosyltransferase/glycogen phosphorylase"/>
    <property type="match status" value="1"/>
</dbReference>
<proteinExistence type="inferred from homology"/>
<evidence type="ECO:0000256" key="7">
    <source>
        <dbReference type="RuleBase" id="RU362057"/>
    </source>
</evidence>
<dbReference type="PANTHER" id="PTHR48047:SF107">
    <property type="entry name" value="UDP-GLYCOSYLTRANSFERASE 92A1-LIKE"/>
    <property type="match status" value="1"/>
</dbReference>
<dbReference type="OrthoDB" id="5835829at2759"/>
<evidence type="ECO:0000313" key="9">
    <source>
        <dbReference type="Proteomes" id="UP000657918"/>
    </source>
</evidence>
<dbReference type="InterPro" id="IPR002213">
    <property type="entry name" value="UDP_glucos_trans"/>
</dbReference>
<accession>A0A835J7U9</accession>
<dbReference type="FunFam" id="3.40.50.2000:FF:000103">
    <property type="entry name" value="Glycosyltransferase"/>
    <property type="match status" value="1"/>
</dbReference>
<evidence type="ECO:0000256" key="6">
    <source>
        <dbReference type="RuleBase" id="RU003718"/>
    </source>
</evidence>
<evidence type="ECO:0000256" key="5">
    <source>
        <dbReference type="ARBA" id="ARBA00047606"/>
    </source>
</evidence>
<comment type="pathway">
    <text evidence="1">Pigment biosynthesis; anthocyanin biosynthesis.</text>
</comment>
<organism evidence="8 9">
    <name type="scientific">Salix dunnii</name>
    <dbReference type="NCBI Taxonomy" id="1413687"/>
    <lineage>
        <taxon>Eukaryota</taxon>
        <taxon>Viridiplantae</taxon>
        <taxon>Streptophyta</taxon>
        <taxon>Embryophyta</taxon>
        <taxon>Tracheophyta</taxon>
        <taxon>Spermatophyta</taxon>
        <taxon>Magnoliopsida</taxon>
        <taxon>eudicotyledons</taxon>
        <taxon>Gunneridae</taxon>
        <taxon>Pentapetalae</taxon>
        <taxon>rosids</taxon>
        <taxon>fabids</taxon>
        <taxon>Malpighiales</taxon>
        <taxon>Salicaceae</taxon>
        <taxon>Saliceae</taxon>
        <taxon>Salix</taxon>
    </lineage>
</organism>
<keyword evidence="3 6" id="KW-0328">Glycosyltransferase</keyword>
<name>A0A835J7U9_9ROSI</name>
<dbReference type="Proteomes" id="UP000657918">
    <property type="component" value="Unassembled WGS sequence"/>
</dbReference>
<dbReference type="GO" id="GO:0009718">
    <property type="term" value="P:anthocyanin-containing compound biosynthetic process"/>
    <property type="evidence" value="ECO:0007669"/>
    <property type="project" value="UniProtKB-UniPathway"/>
</dbReference>
<evidence type="ECO:0000256" key="1">
    <source>
        <dbReference type="ARBA" id="ARBA00004935"/>
    </source>
</evidence>
<comment type="caution">
    <text evidence="8">The sequence shown here is derived from an EMBL/GenBank/DDBJ whole genome shotgun (WGS) entry which is preliminary data.</text>
</comment>
<evidence type="ECO:0000313" key="8">
    <source>
        <dbReference type="EMBL" id="KAF9663639.1"/>
    </source>
</evidence>
<dbReference type="FunFam" id="3.40.50.2000:FF:000064">
    <property type="entry name" value="Glycosyltransferase"/>
    <property type="match status" value="1"/>
</dbReference>
<dbReference type="Pfam" id="PF00201">
    <property type="entry name" value="UDPGT"/>
    <property type="match status" value="1"/>
</dbReference>
<dbReference type="InterPro" id="IPR035595">
    <property type="entry name" value="UDP_glycos_trans_CS"/>
</dbReference>